<dbReference type="RefSeq" id="WP_176576375.1">
    <property type="nucleotide sequence ID" value="NZ_CBDRGH010000036.1"/>
</dbReference>
<organism evidence="1 2">
    <name type="scientific">Streptomyces chartreusis</name>
    <dbReference type="NCBI Taxonomy" id="1969"/>
    <lineage>
        <taxon>Bacteria</taxon>
        <taxon>Bacillati</taxon>
        <taxon>Actinomycetota</taxon>
        <taxon>Actinomycetes</taxon>
        <taxon>Kitasatosporales</taxon>
        <taxon>Streptomycetaceae</taxon>
        <taxon>Streptomyces</taxon>
    </lineage>
</organism>
<evidence type="ECO:0000313" key="2">
    <source>
        <dbReference type="Proteomes" id="UP000509418"/>
    </source>
</evidence>
<reference evidence="1 2" key="1">
    <citation type="submission" date="2020-06" db="EMBL/GenBank/DDBJ databases">
        <title>Genome mining for natural products.</title>
        <authorList>
            <person name="Zhang B."/>
            <person name="Shi J."/>
            <person name="Ge H."/>
        </authorList>
    </citation>
    <scope>NUCLEOTIDE SEQUENCE [LARGE SCALE GENOMIC DNA]</scope>
    <source>
        <strain evidence="1 2">NA02069</strain>
    </source>
</reference>
<evidence type="ECO:0000313" key="1">
    <source>
        <dbReference type="EMBL" id="QKZ20315.1"/>
    </source>
</evidence>
<name>A0A7H8T9Z6_STRCX</name>
<gene>
    <name evidence="1" type="ORF">HUT05_24965</name>
</gene>
<dbReference type="EMBL" id="CP056041">
    <property type="protein sequence ID" value="QKZ20315.1"/>
    <property type="molecule type" value="Genomic_DNA"/>
</dbReference>
<dbReference type="GO" id="GO:0003677">
    <property type="term" value="F:DNA binding"/>
    <property type="evidence" value="ECO:0007669"/>
    <property type="project" value="InterPro"/>
</dbReference>
<protein>
    <submittedName>
        <fullName evidence="1">Uncharacterized protein</fullName>
    </submittedName>
</protein>
<dbReference type="InterPro" id="IPR010982">
    <property type="entry name" value="Lambda_DNA-bd_dom_sf"/>
</dbReference>
<dbReference type="Gene3D" id="1.10.260.40">
    <property type="entry name" value="lambda repressor-like DNA-binding domains"/>
    <property type="match status" value="1"/>
</dbReference>
<sequence>MNEPYPPLAQTLARIDELCRLLRKSREDELDAKRLSLATGLTRTDVELLLAGGSVGPVEPEPMVRERVRFLFEHYSRGDLNQVPTLATVIQQTPTWTKKLVLGQAKPNIFVGAALCKHYDVDSDFLTDFPDDALKRELKKILFDLELEADPSKTLAELGVRHVSRRTPFGDPDFNALAKMVADIVKDELRPVTDRLERLELPEGDR</sequence>
<proteinExistence type="predicted"/>
<dbReference type="Proteomes" id="UP000509418">
    <property type="component" value="Chromosome"/>
</dbReference>
<keyword evidence="2" id="KW-1185">Reference proteome</keyword>
<accession>A0A7H8T9Z6</accession>
<dbReference type="AlphaFoldDB" id="A0A7H8T9Z6"/>